<organism evidence="2 3">
    <name type="scientific">Trichinella zimbabwensis</name>
    <dbReference type="NCBI Taxonomy" id="268475"/>
    <lineage>
        <taxon>Eukaryota</taxon>
        <taxon>Metazoa</taxon>
        <taxon>Ecdysozoa</taxon>
        <taxon>Nematoda</taxon>
        <taxon>Enoplea</taxon>
        <taxon>Dorylaimia</taxon>
        <taxon>Trichinellida</taxon>
        <taxon>Trichinellidae</taxon>
        <taxon>Trichinella</taxon>
    </lineage>
</organism>
<keyword evidence="1" id="KW-0812">Transmembrane</keyword>
<proteinExistence type="predicted"/>
<evidence type="ECO:0000256" key="1">
    <source>
        <dbReference type="SAM" id="Phobius"/>
    </source>
</evidence>
<dbReference type="AlphaFoldDB" id="A0A0V1I0J1"/>
<reference evidence="2 3" key="1">
    <citation type="submission" date="2015-01" db="EMBL/GenBank/DDBJ databases">
        <title>Evolution of Trichinella species and genotypes.</title>
        <authorList>
            <person name="Korhonen P.K."/>
            <person name="Edoardo P."/>
            <person name="Giuseppe L.R."/>
            <person name="Gasser R.B."/>
        </authorList>
    </citation>
    <scope>NUCLEOTIDE SEQUENCE [LARGE SCALE GENOMIC DNA]</scope>
    <source>
        <strain evidence="2">ISS1029</strain>
    </source>
</reference>
<accession>A0A0V1I0J1</accession>
<dbReference type="Proteomes" id="UP000055024">
    <property type="component" value="Unassembled WGS sequence"/>
</dbReference>
<feature type="transmembrane region" description="Helical" evidence="1">
    <location>
        <begin position="63"/>
        <end position="82"/>
    </location>
</feature>
<keyword evidence="1" id="KW-1133">Transmembrane helix</keyword>
<feature type="transmembrane region" description="Helical" evidence="1">
    <location>
        <begin position="88"/>
        <end position="107"/>
    </location>
</feature>
<evidence type="ECO:0000313" key="2">
    <source>
        <dbReference type="EMBL" id="KRZ15842.1"/>
    </source>
</evidence>
<gene>
    <name evidence="2" type="ORF">T11_380</name>
</gene>
<evidence type="ECO:0000313" key="3">
    <source>
        <dbReference type="Proteomes" id="UP000055024"/>
    </source>
</evidence>
<name>A0A0V1I0J1_9BILA</name>
<protein>
    <recommendedName>
        <fullName evidence="4">PRA1 family protein</fullName>
    </recommendedName>
</protein>
<comment type="caution">
    <text evidence="2">The sequence shown here is derived from an EMBL/GenBank/DDBJ whole genome shotgun (WGS) entry which is preliminary data.</text>
</comment>
<keyword evidence="3" id="KW-1185">Reference proteome</keyword>
<keyword evidence="1" id="KW-0472">Membrane</keyword>
<dbReference type="EMBL" id="JYDP01000015">
    <property type="protein sequence ID" value="KRZ15842.1"/>
    <property type="molecule type" value="Genomic_DNA"/>
</dbReference>
<evidence type="ECO:0008006" key="4">
    <source>
        <dbReference type="Google" id="ProtNLM"/>
    </source>
</evidence>
<sequence length="109" mass="11741">MNRGGGGGGESLAIFKRLQTTTEKPSSAWPGLIVSSYLAHDTDGPSFDQPKAQILFQRWKQQLAYAANIIIMLLLLLTAAVFPSITTTTTTFCICCFLFSSAIIPIANA</sequence>